<dbReference type="EMBL" id="JYNZ01000002">
    <property type="protein sequence ID" value="KXK27254.1"/>
    <property type="molecule type" value="Genomic_DNA"/>
</dbReference>
<gene>
    <name evidence="1" type="ORF">TR69_WS6001000127</name>
</gene>
<organism evidence="1 2">
    <name type="scientific">candidate division WS6 bacterium OLB20</name>
    <dbReference type="NCBI Taxonomy" id="1617426"/>
    <lineage>
        <taxon>Bacteria</taxon>
        <taxon>Candidatus Dojkabacteria</taxon>
    </lineage>
</organism>
<evidence type="ECO:0000313" key="2">
    <source>
        <dbReference type="Proteomes" id="UP000070457"/>
    </source>
</evidence>
<protein>
    <submittedName>
        <fullName evidence="1">Uncharacterized protein</fullName>
    </submittedName>
</protein>
<dbReference type="AlphaFoldDB" id="A0A136M025"/>
<name>A0A136M025_9BACT</name>
<proteinExistence type="predicted"/>
<sequence>MAGEAPTFLQMMSEKGLRLTGRPHYLDKSLEAPAVDIASILTAEQLREEGLYDLDAEVQNSSAEVPGTKYQEP</sequence>
<dbReference type="Proteomes" id="UP000070457">
    <property type="component" value="Unassembled WGS sequence"/>
</dbReference>
<accession>A0A136M025</accession>
<evidence type="ECO:0000313" key="1">
    <source>
        <dbReference type="EMBL" id="KXK27254.1"/>
    </source>
</evidence>
<dbReference type="STRING" id="1617426.TR69_WS6001000127"/>
<comment type="caution">
    <text evidence="1">The sequence shown here is derived from an EMBL/GenBank/DDBJ whole genome shotgun (WGS) entry which is preliminary data.</text>
</comment>
<reference evidence="1 2" key="1">
    <citation type="submission" date="2015-02" db="EMBL/GenBank/DDBJ databases">
        <title>Improved understanding of the partial-nitritation anammox process through 23 genomes representing the majority of the microbial community.</title>
        <authorList>
            <person name="Speth D.R."/>
            <person name="In T Zandt M."/>
            <person name="Guerrero Cruz S."/>
            <person name="Jetten M.S."/>
            <person name="Dutilh B.E."/>
        </authorList>
    </citation>
    <scope>NUCLEOTIDE SEQUENCE [LARGE SCALE GENOMIC DNA]</scope>
    <source>
        <strain evidence="1">OLB20</strain>
    </source>
</reference>